<comment type="caution">
    <text evidence="2">The sequence shown here is derived from an EMBL/GenBank/DDBJ whole genome shotgun (WGS) entry which is preliminary data.</text>
</comment>
<dbReference type="Proteomes" id="UP001139409">
    <property type="component" value="Unassembled WGS sequence"/>
</dbReference>
<feature type="coiled-coil region" evidence="1">
    <location>
        <begin position="14"/>
        <end position="48"/>
    </location>
</feature>
<dbReference type="EMBL" id="JAIXNE010000005">
    <property type="protein sequence ID" value="MCA6078219.1"/>
    <property type="molecule type" value="Genomic_DNA"/>
</dbReference>
<accession>A0A9X1HTW7</accession>
<organism evidence="2 3">
    <name type="scientific">Fulvivirga sedimenti</name>
    <dbReference type="NCBI Taxonomy" id="2879465"/>
    <lineage>
        <taxon>Bacteria</taxon>
        <taxon>Pseudomonadati</taxon>
        <taxon>Bacteroidota</taxon>
        <taxon>Cytophagia</taxon>
        <taxon>Cytophagales</taxon>
        <taxon>Fulvivirgaceae</taxon>
        <taxon>Fulvivirga</taxon>
    </lineage>
</organism>
<sequence length="166" mass="19395">MKINVPEKYADLYLKALSEKKRALEERIEEFRREIEEIDTHISNLTSLPIFQEPQFQTVVKWDTATYRTQWSWTRKISFFQDTHRFLSTSGDVVDFILEKEPEQDKSKVRSSVSAALSNGIRSGQYKKFTDPVTNTAYYGPADWFDSNDQPDVSFLPESLRQRLTG</sequence>
<evidence type="ECO:0000313" key="3">
    <source>
        <dbReference type="Proteomes" id="UP001139409"/>
    </source>
</evidence>
<name>A0A9X1HTW7_9BACT</name>
<evidence type="ECO:0000256" key="1">
    <source>
        <dbReference type="SAM" id="Coils"/>
    </source>
</evidence>
<protein>
    <submittedName>
        <fullName evidence="2">Uncharacterized protein</fullName>
    </submittedName>
</protein>
<gene>
    <name evidence="2" type="ORF">LDX50_25330</name>
</gene>
<keyword evidence="1" id="KW-0175">Coiled coil</keyword>
<dbReference type="AlphaFoldDB" id="A0A9X1HTW7"/>
<proteinExistence type="predicted"/>
<keyword evidence="3" id="KW-1185">Reference proteome</keyword>
<evidence type="ECO:0000313" key="2">
    <source>
        <dbReference type="EMBL" id="MCA6078219.1"/>
    </source>
</evidence>
<dbReference type="RefSeq" id="WP_225699073.1">
    <property type="nucleotide sequence ID" value="NZ_JAIXNE010000005.1"/>
</dbReference>
<reference evidence="2" key="1">
    <citation type="submission" date="2021-09" db="EMBL/GenBank/DDBJ databases">
        <title>Fulvivirga sp. isolated from coastal sediment.</title>
        <authorList>
            <person name="Yu H."/>
        </authorList>
    </citation>
    <scope>NUCLEOTIDE SEQUENCE</scope>
    <source>
        <strain evidence="2">1062</strain>
    </source>
</reference>